<name>A0AAV1TIR3_9STRA</name>
<sequence length="230" mass="25173">MPRLVPLLRQDATDDAVTPRCTTAEELFASRLDSPVMCVQRKAAAAQYSASFVAMSTLDTRSTGIVDKRSNCDVIGNTEQTRAETCSIDQCVDRALLVARAGKHVLFLVRDPKAVTKRLLFAVTGTVSNTMDVAAEEVLHRVCFRQCRSVYELLQELDHVETRRQKQGTRGHLDVEFVALGPLCDFFSGFETAAGITATGAGLKRLLELAVKRLRATTCTQVSLISSGSY</sequence>
<protein>
    <recommendedName>
        <fullName evidence="3">Kinesin motor domain-containing protein</fullName>
    </recommendedName>
</protein>
<comment type="caution">
    <text evidence="1">The sequence shown here is derived from an EMBL/GenBank/DDBJ whole genome shotgun (WGS) entry which is preliminary data.</text>
</comment>
<reference evidence="1" key="1">
    <citation type="submission" date="2024-01" db="EMBL/GenBank/DDBJ databases">
        <authorList>
            <person name="Webb A."/>
        </authorList>
    </citation>
    <scope>NUCLEOTIDE SEQUENCE</scope>
    <source>
        <strain evidence="1">Pm1</strain>
    </source>
</reference>
<evidence type="ECO:0000313" key="2">
    <source>
        <dbReference type="Proteomes" id="UP001162060"/>
    </source>
</evidence>
<organism evidence="1 2">
    <name type="scientific">Peronospora matthiolae</name>
    <dbReference type="NCBI Taxonomy" id="2874970"/>
    <lineage>
        <taxon>Eukaryota</taxon>
        <taxon>Sar</taxon>
        <taxon>Stramenopiles</taxon>
        <taxon>Oomycota</taxon>
        <taxon>Peronosporomycetes</taxon>
        <taxon>Peronosporales</taxon>
        <taxon>Peronosporaceae</taxon>
        <taxon>Peronospora</taxon>
    </lineage>
</organism>
<gene>
    <name evidence="1" type="ORF">PM001_LOCUS6318</name>
</gene>
<dbReference type="EMBL" id="CAKLBY020000050">
    <property type="protein sequence ID" value="CAK7919923.1"/>
    <property type="molecule type" value="Genomic_DNA"/>
</dbReference>
<dbReference type="Proteomes" id="UP001162060">
    <property type="component" value="Unassembled WGS sequence"/>
</dbReference>
<evidence type="ECO:0000313" key="1">
    <source>
        <dbReference type="EMBL" id="CAK7919923.1"/>
    </source>
</evidence>
<accession>A0AAV1TIR3</accession>
<dbReference type="AlphaFoldDB" id="A0AAV1TIR3"/>
<evidence type="ECO:0008006" key="3">
    <source>
        <dbReference type="Google" id="ProtNLM"/>
    </source>
</evidence>
<proteinExistence type="predicted"/>